<dbReference type="Gene3D" id="3.40.50.1010">
    <property type="entry name" value="5'-nuclease"/>
    <property type="match status" value="1"/>
</dbReference>
<gene>
    <name evidence="2" type="ORF">K432DRAFT_301911</name>
</gene>
<dbReference type="OrthoDB" id="5590473at2759"/>
<protein>
    <recommendedName>
        <fullName evidence="4">NYN domain-containing protein</fullName>
    </recommendedName>
</protein>
<keyword evidence="3" id="KW-1185">Reference proteome</keyword>
<evidence type="ECO:0000313" key="2">
    <source>
        <dbReference type="EMBL" id="OCK78471.1"/>
    </source>
</evidence>
<sequence>MSIPQGFFSPQPSLQQPFQPLQCVSRQSVHPLTVRHGEDRHWHFLLKLIHDFGEDKKWLVSPMQLSNNRTSPEGIHVFVDASNILIGFHDTLKRLQGLPPKARIPQANISFDSLVLLMERRRPVAKRVLVGSSPLLPAFEMAKAVGYETNILDKVYKAKELTDRQKFFQQFDKNRWQQKRRGRSGSGGEANGNSIVPEKWVEQGVDEILHLKILESVVDADRPSTIVLATGDAAEAEYSQGFMAMVERALKKGWNVELISWSKNISFAYRKKAFQARWAGRFRIIELDDYAEDLLDT</sequence>
<dbReference type="Proteomes" id="UP000250266">
    <property type="component" value="Unassembled WGS sequence"/>
</dbReference>
<dbReference type="CDD" id="cd18724">
    <property type="entry name" value="PIN_LabA-like"/>
    <property type="match status" value="1"/>
</dbReference>
<dbReference type="GO" id="GO:0005634">
    <property type="term" value="C:nucleus"/>
    <property type="evidence" value="ECO:0007669"/>
    <property type="project" value="TreeGrafter"/>
</dbReference>
<dbReference type="GO" id="GO:0006606">
    <property type="term" value="P:protein import into nucleus"/>
    <property type="evidence" value="ECO:0007669"/>
    <property type="project" value="TreeGrafter"/>
</dbReference>
<dbReference type="InterPro" id="IPR007681">
    <property type="entry name" value="Mog1"/>
</dbReference>
<reference evidence="2 3" key="1">
    <citation type="journal article" date="2016" name="Nat. Commun.">
        <title>Ectomycorrhizal ecology is imprinted in the genome of the dominant symbiotic fungus Cenococcum geophilum.</title>
        <authorList>
            <consortium name="DOE Joint Genome Institute"/>
            <person name="Peter M."/>
            <person name="Kohler A."/>
            <person name="Ohm R.A."/>
            <person name="Kuo A."/>
            <person name="Krutzmann J."/>
            <person name="Morin E."/>
            <person name="Arend M."/>
            <person name="Barry K.W."/>
            <person name="Binder M."/>
            <person name="Choi C."/>
            <person name="Clum A."/>
            <person name="Copeland A."/>
            <person name="Grisel N."/>
            <person name="Haridas S."/>
            <person name="Kipfer T."/>
            <person name="LaButti K."/>
            <person name="Lindquist E."/>
            <person name="Lipzen A."/>
            <person name="Maire R."/>
            <person name="Meier B."/>
            <person name="Mihaltcheva S."/>
            <person name="Molinier V."/>
            <person name="Murat C."/>
            <person name="Poggeler S."/>
            <person name="Quandt C.A."/>
            <person name="Sperisen C."/>
            <person name="Tritt A."/>
            <person name="Tisserant E."/>
            <person name="Crous P.W."/>
            <person name="Henrissat B."/>
            <person name="Nehls U."/>
            <person name="Egli S."/>
            <person name="Spatafora J.W."/>
            <person name="Grigoriev I.V."/>
            <person name="Martin F.M."/>
        </authorList>
    </citation>
    <scope>NUCLEOTIDE SEQUENCE [LARGE SCALE GENOMIC DNA]</scope>
    <source>
        <strain evidence="2 3">CBS 459.81</strain>
    </source>
</reference>
<evidence type="ECO:0000256" key="1">
    <source>
        <dbReference type="SAM" id="MobiDB-lite"/>
    </source>
</evidence>
<dbReference type="EMBL" id="KV745057">
    <property type="protein sequence ID" value="OCK78471.1"/>
    <property type="molecule type" value="Genomic_DNA"/>
</dbReference>
<organism evidence="2 3">
    <name type="scientific">Lepidopterella palustris CBS 459.81</name>
    <dbReference type="NCBI Taxonomy" id="1314670"/>
    <lineage>
        <taxon>Eukaryota</taxon>
        <taxon>Fungi</taxon>
        <taxon>Dikarya</taxon>
        <taxon>Ascomycota</taxon>
        <taxon>Pezizomycotina</taxon>
        <taxon>Dothideomycetes</taxon>
        <taxon>Pleosporomycetidae</taxon>
        <taxon>Mytilinidiales</taxon>
        <taxon>Argynnaceae</taxon>
        <taxon>Lepidopterella</taxon>
    </lineage>
</organism>
<dbReference type="PANTHER" id="PTHR15837:SF5">
    <property type="entry name" value="NYN DOMAIN-CONTAINING PROTEIN"/>
    <property type="match status" value="1"/>
</dbReference>
<evidence type="ECO:0008006" key="4">
    <source>
        <dbReference type="Google" id="ProtNLM"/>
    </source>
</evidence>
<feature type="region of interest" description="Disordered" evidence="1">
    <location>
        <begin position="175"/>
        <end position="194"/>
    </location>
</feature>
<dbReference type="PANTHER" id="PTHR15837">
    <property type="entry name" value="RAN GUANINE NUCLEOTIDE RELEASE FACTOR"/>
    <property type="match status" value="1"/>
</dbReference>
<accession>A0A8E2E6V5</accession>
<name>A0A8E2E6V5_9PEZI</name>
<dbReference type="GO" id="GO:0031267">
    <property type="term" value="F:small GTPase binding"/>
    <property type="evidence" value="ECO:0007669"/>
    <property type="project" value="TreeGrafter"/>
</dbReference>
<evidence type="ECO:0000313" key="3">
    <source>
        <dbReference type="Proteomes" id="UP000250266"/>
    </source>
</evidence>
<dbReference type="GO" id="GO:0005085">
    <property type="term" value="F:guanyl-nucleotide exchange factor activity"/>
    <property type="evidence" value="ECO:0007669"/>
    <property type="project" value="TreeGrafter"/>
</dbReference>
<proteinExistence type="predicted"/>
<dbReference type="AlphaFoldDB" id="A0A8E2E6V5"/>